<keyword evidence="4" id="KW-0029">Amino-acid transport</keyword>
<dbReference type="PANTHER" id="PTHR48017">
    <property type="entry name" value="OS05G0424000 PROTEIN-RELATED"/>
    <property type="match status" value="1"/>
</dbReference>
<feature type="transmembrane region" description="Helical" evidence="7">
    <location>
        <begin position="12"/>
        <end position="33"/>
    </location>
</feature>
<feature type="domain" description="Amino acid transporter transmembrane" evidence="8">
    <location>
        <begin position="130"/>
        <end position="309"/>
    </location>
</feature>
<dbReference type="InterPro" id="IPR013057">
    <property type="entry name" value="AA_transpt_TM"/>
</dbReference>
<name>A0A6L2M3L4_TANCI</name>
<feature type="transmembrane region" description="Helical" evidence="7">
    <location>
        <begin position="258"/>
        <end position="280"/>
    </location>
</feature>
<evidence type="ECO:0000256" key="2">
    <source>
        <dbReference type="ARBA" id="ARBA00022448"/>
    </source>
</evidence>
<feature type="transmembrane region" description="Helical" evidence="7">
    <location>
        <begin position="54"/>
        <end position="78"/>
    </location>
</feature>
<dbReference type="AlphaFoldDB" id="A0A6L2M3L4"/>
<protein>
    <submittedName>
        <fullName evidence="9">Vacuolar amino acid transporter 1-like</fullName>
    </submittedName>
</protein>
<dbReference type="Pfam" id="PF01490">
    <property type="entry name" value="Aa_trans"/>
    <property type="match status" value="1"/>
</dbReference>
<dbReference type="GO" id="GO:0006865">
    <property type="term" value="P:amino acid transport"/>
    <property type="evidence" value="ECO:0007669"/>
    <property type="project" value="UniProtKB-KW"/>
</dbReference>
<keyword evidence="2" id="KW-0813">Transport</keyword>
<organism evidence="9">
    <name type="scientific">Tanacetum cinerariifolium</name>
    <name type="common">Dalmatian daisy</name>
    <name type="synonym">Chrysanthemum cinerariifolium</name>
    <dbReference type="NCBI Taxonomy" id="118510"/>
    <lineage>
        <taxon>Eukaryota</taxon>
        <taxon>Viridiplantae</taxon>
        <taxon>Streptophyta</taxon>
        <taxon>Embryophyta</taxon>
        <taxon>Tracheophyta</taxon>
        <taxon>Spermatophyta</taxon>
        <taxon>Magnoliopsida</taxon>
        <taxon>eudicotyledons</taxon>
        <taxon>Gunneridae</taxon>
        <taxon>Pentapetalae</taxon>
        <taxon>asterids</taxon>
        <taxon>campanulids</taxon>
        <taxon>Asterales</taxon>
        <taxon>Asteraceae</taxon>
        <taxon>Asteroideae</taxon>
        <taxon>Anthemideae</taxon>
        <taxon>Anthemidinae</taxon>
        <taxon>Tanacetum</taxon>
    </lineage>
</organism>
<reference evidence="9" key="1">
    <citation type="journal article" date="2019" name="Sci. Rep.">
        <title>Draft genome of Tanacetum cinerariifolium, the natural source of mosquito coil.</title>
        <authorList>
            <person name="Yamashiro T."/>
            <person name="Shiraishi A."/>
            <person name="Satake H."/>
            <person name="Nakayama K."/>
        </authorList>
    </citation>
    <scope>NUCLEOTIDE SEQUENCE</scope>
</reference>
<feature type="transmembrane region" description="Helical" evidence="7">
    <location>
        <begin position="98"/>
        <end position="118"/>
    </location>
</feature>
<evidence type="ECO:0000256" key="3">
    <source>
        <dbReference type="ARBA" id="ARBA00022692"/>
    </source>
</evidence>
<evidence type="ECO:0000256" key="1">
    <source>
        <dbReference type="ARBA" id="ARBA00004370"/>
    </source>
</evidence>
<keyword evidence="6 7" id="KW-0472">Membrane</keyword>
<evidence type="ECO:0000256" key="6">
    <source>
        <dbReference type="ARBA" id="ARBA00023136"/>
    </source>
</evidence>
<keyword evidence="3 7" id="KW-0812">Transmembrane</keyword>
<evidence type="ECO:0000256" key="7">
    <source>
        <dbReference type="SAM" id="Phobius"/>
    </source>
</evidence>
<comment type="caution">
    <text evidence="9">The sequence shown here is derived from an EMBL/GenBank/DDBJ whole genome shotgun (WGS) entry which is preliminary data.</text>
</comment>
<feature type="transmembrane region" description="Helical" evidence="7">
    <location>
        <begin position="155"/>
        <end position="181"/>
    </location>
</feature>
<evidence type="ECO:0000256" key="5">
    <source>
        <dbReference type="ARBA" id="ARBA00022989"/>
    </source>
</evidence>
<dbReference type="GO" id="GO:0016020">
    <property type="term" value="C:membrane"/>
    <property type="evidence" value="ECO:0007669"/>
    <property type="project" value="UniProtKB-SubCell"/>
</dbReference>
<proteinExistence type="predicted"/>
<gene>
    <name evidence="9" type="ORF">Tci_039745</name>
</gene>
<evidence type="ECO:0000256" key="4">
    <source>
        <dbReference type="ARBA" id="ARBA00022970"/>
    </source>
</evidence>
<accession>A0A6L2M3L4</accession>
<feature type="transmembrane region" description="Helical" evidence="7">
    <location>
        <begin position="292"/>
        <end position="311"/>
    </location>
</feature>
<evidence type="ECO:0000259" key="8">
    <source>
        <dbReference type="Pfam" id="PF01490"/>
    </source>
</evidence>
<keyword evidence="5 7" id="KW-1133">Transmembrane helix</keyword>
<dbReference type="EMBL" id="BKCJ010005626">
    <property type="protein sequence ID" value="GEU67767.1"/>
    <property type="molecule type" value="Genomic_DNA"/>
</dbReference>
<evidence type="ECO:0000313" key="9">
    <source>
        <dbReference type="EMBL" id="GEU67767.1"/>
    </source>
</evidence>
<comment type="subcellular location">
    <subcellularLocation>
        <location evidence="1">Membrane</location>
    </subcellularLocation>
</comment>
<sequence>MAYALRDGGWRGFSFFGLFFALTISSSVVISHIMELDLTIRSYPDIGRVAFGIAGYRTVWIIVFLFTYACCVENTVVARDTLINLLPQDMFKTDNREASGGQLLTMLMVIVMIAIILFRDWGIFDIMLTGFYANCFSSHSNLPDFYKQTKNRKEFILLLIYIFVPTAILYIGVGCLGYHLFGNTVEPLFVLSMPGHLGASKAAKICTGISSMAMQVDELVTNPQDDEQDNCTKSTLVRIALVATTIAISMAVPFYGPFMAFMASILGVTVALIIPYMCFLRIRYPDFTRRQVTSTVVVLLVAVTGAILGSIKSAPALAKG</sequence>